<sequence>MSSIVSESIPLVSNMKTPLPKSNKGIVPNTAQYRKIMEKQTYYLVSLNLMLKFFWLNRLFVTSSFKKLESLLSRNVIYVKLRLYPVDVKNQHIPPYLIDKKIRNLYYATVFGLMVMTVVTFQQTISLFILRKK</sequence>
<evidence type="ECO:0000313" key="2">
    <source>
        <dbReference type="EMBL" id="OAF70257.1"/>
    </source>
</evidence>
<name>A0A177B7I0_9BILA</name>
<evidence type="ECO:0000256" key="1">
    <source>
        <dbReference type="SAM" id="Phobius"/>
    </source>
</evidence>
<keyword evidence="1" id="KW-0472">Membrane</keyword>
<evidence type="ECO:0000313" key="3">
    <source>
        <dbReference type="Proteomes" id="UP000078046"/>
    </source>
</evidence>
<reference evidence="2 3" key="1">
    <citation type="submission" date="2016-04" db="EMBL/GenBank/DDBJ databases">
        <title>The genome of Intoshia linei affirms orthonectids as highly simplified spiralians.</title>
        <authorList>
            <person name="Mikhailov K.V."/>
            <person name="Slusarev G.S."/>
            <person name="Nikitin M.A."/>
            <person name="Logacheva M.D."/>
            <person name="Penin A."/>
            <person name="Aleoshin V."/>
            <person name="Panchin Y.V."/>
        </authorList>
    </citation>
    <scope>NUCLEOTIDE SEQUENCE [LARGE SCALE GENOMIC DNA]</scope>
    <source>
        <strain evidence="2">Intl2013</strain>
        <tissue evidence="2">Whole animal</tissue>
    </source>
</reference>
<dbReference type="EMBL" id="LWCA01000169">
    <property type="protein sequence ID" value="OAF70257.1"/>
    <property type="molecule type" value="Genomic_DNA"/>
</dbReference>
<gene>
    <name evidence="2" type="ORF">A3Q56_01991</name>
</gene>
<dbReference type="AlphaFoldDB" id="A0A177B7I0"/>
<keyword evidence="1" id="KW-1133">Transmembrane helix</keyword>
<organism evidence="2 3">
    <name type="scientific">Intoshia linei</name>
    <dbReference type="NCBI Taxonomy" id="1819745"/>
    <lineage>
        <taxon>Eukaryota</taxon>
        <taxon>Metazoa</taxon>
        <taxon>Spiralia</taxon>
        <taxon>Lophotrochozoa</taxon>
        <taxon>Mesozoa</taxon>
        <taxon>Orthonectida</taxon>
        <taxon>Rhopaluridae</taxon>
        <taxon>Intoshia</taxon>
    </lineage>
</organism>
<protein>
    <submittedName>
        <fullName evidence="2">Uncharacterized protein</fullName>
    </submittedName>
</protein>
<feature type="transmembrane region" description="Helical" evidence="1">
    <location>
        <begin position="42"/>
        <end position="61"/>
    </location>
</feature>
<dbReference type="Proteomes" id="UP000078046">
    <property type="component" value="Unassembled WGS sequence"/>
</dbReference>
<keyword evidence="1" id="KW-0812">Transmembrane</keyword>
<accession>A0A177B7I0</accession>
<proteinExistence type="predicted"/>
<comment type="caution">
    <text evidence="2">The sequence shown here is derived from an EMBL/GenBank/DDBJ whole genome shotgun (WGS) entry which is preliminary data.</text>
</comment>
<keyword evidence="3" id="KW-1185">Reference proteome</keyword>
<feature type="transmembrane region" description="Helical" evidence="1">
    <location>
        <begin position="105"/>
        <end position="130"/>
    </location>
</feature>